<protein>
    <recommendedName>
        <fullName evidence="3">Xylose isomerase-like TIM barrel domain-containing protein</fullName>
    </recommendedName>
</protein>
<organism evidence="1 2">
    <name type="scientific">Gloeophyllum trabeum (strain ATCC 11539 / FP-39264 / Madison 617)</name>
    <name type="common">Brown rot fungus</name>
    <dbReference type="NCBI Taxonomy" id="670483"/>
    <lineage>
        <taxon>Eukaryota</taxon>
        <taxon>Fungi</taxon>
        <taxon>Dikarya</taxon>
        <taxon>Basidiomycota</taxon>
        <taxon>Agaricomycotina</taxon>
        <taxon>Agaricomycetes</taxon>
        <taxon>Gloeophyllales</taxon>
        <taxon>Gloeophyllaceae</taxon>
        <taxon>Gloeophyllum</taxon>
    </lineage>
</organism>
<reference evidence="1 2" key="1">
    <citation type="journal article" date="2012" name="Science">
        <title>The Paleozoic origin of enzymatic lignin decomposition reconstructed from 31 fungal genomes.</title>
        <authorList>
            <person name="Floudas D."/>
            <person name="Binder M."/>
            <person name="Riley R."/>
            <person name="Barry K."/>
            <person name="Blanchette R.A."/>
            <person name="Henrissat B."/>
            <person name="Martinez A.T."/>
            <person name="Otillar R."/>
            <person name="Spatafora J.W."/>
            <person name="Yadav J.S."/>
            <person name="Aerts A."/>
            <person name="Benoit I."/>
            <person name="Boyd A."/>
            <person name="Carlson A."/>
            <person name="Copeland A."/>
            <person name="Coutinho P.M."/>
            <person name="de Vries R.P."/>
            <person name="Ferreira P."/>
            <person name="Findley K."/>
            <person name="Foster B."/>
            <person name="Gaskell J."/>
            <person name="Glotzer D."/>
            <person name="Gorecki P."/>
            <person name="Heitman J."/>
            <person name="Hesse C."/>
            <person name="Hori C."/>
            <person name="Igarashi K."/>
            <person name="Jurgens J.A."/>
            <person name="Kallen N."/>
            <person name="Kersten P."/>
            <person name="Kohler A."/>
            <person name="Kuees U."/>
            <person name="Kumar T.K.A."/>
            <person name="Kuo A."/>
            <person name="LaButti K."/>
            <person name="Larrondo L.F."/>
            <person name="Lindquist E."/>
            <person name="Ling A."/>
            <person name="Lombard V."/>
            <person name="Lucas S."/>
            <person name="Lundell T."/>
            <person name="Martin R."/>
            <person name="McLaughlin D.J."/>
            <person name="Morgenstern I."/>
            <person name="Morin E."/>
            <person name="Murat C."/>
            <person name="Nagy L.G."/>
            <person name="Nolan M."/>
            <person name="Ohm R.A."/>
            <person name="Patyshakuliyeva A."/>
            <person name="Rokas A."/>
            <person name="Ruiz-Duenas F.J."/>
            <person name="Sabat G."/>
            <person name="Salamov A."/>
            <person name="Samejima M."/>
            <person name="Schmutz J."/>
            <person name="Slot J.C."/>
            <person name="St John F."/>
            <person name="Stenlid J."/>
            <person name="Sun H."/>
            <person name="Sun S."/>
            <person name="Syed K."/>
            <person name="Tsang A."/>
            <person name="Wiebenga A."/>
            <person name="Young D."/>
            <person name="Pisabarro A."/>
            <person name="Eastwood D.C."/>
            <person name="Martin F."/>
            <person name="Cullen D."/>
            <person name="Grigoriev I.V."/>
            <person name="Hibbett D.S."/>
        </authorList>
    </citation>
    <scope>NUCLEOTIDE SEQUENCE [LARGE SCALE GENOMIC DNA]</scope>
    <source>
        <strain evidence="1 2">ATCC 11539</strain>
    </source>
</reference>
<dbReference type="RefSeq" id="XP_007869618.1">
    <property type="nucleotide sequence ID" value="XM_007871427.1"/>
</dbReference>
<name>S7PWI1_GLOTA</name>
<dbReference type="AlphaFoldDB" id="S7PWI1"/>
<accession>S7PWI1</accession>
<dbReference type="GeneID" id="19302515"/>
<sequence>MHVTVAASHGKYRRGSVVDVCEAVARTGWRGVCSYEVFYEPDMRKPDAEVPRRWANAAQESHKRTLSELAARGLV</sequence>
<evidence type="ECO:0000313" key="2">
    <source>
        <dbReference type="Proteomes" id="UP000030669"/>
    </source>
</evidence>
<evidence type="ECO:0008006" key="3">
    <source>
        <dbReference type="Google" id="ProtNLM"/>
    </source>
</evidence>
<dbReference type="KEGG" id="gtr:GLOTRDRAFT_132527"/>
<dbReference type="Proteomes" id="UP000030669">
    <property type="component" value="Unassembled WGS sequence"/>
</dbReference>
<dbReference type="HOGENOM" id="CLU_2671297_0_0_1"/>
<dbReference type="OrthoDB" id="5360893at2759"/>
<evidence type="ECO:0000313" key="1">
    <source>
        <dbReference type="EMBL" id="EPQ51707.1"/>
    </source>
</evidence>
<gene>
    <name evidence="1" type="ORF">GLOTRDRAFT_132527</name>
</gene>
<keyword evidence="2" id="KW-1185">Reference proteome</keyword>
<proteinExistence type="predicted"/>
<dbReference type="EMBL" id="KB469309">
    <property type="protein sequence ID" value="EPQ51707.1"/>
    <property type="molecule type" value="Genomic_DNA"/>
</dbReference>